<reference evidence="1 2" key="1">
    <citation type="submission" date="2018-11" db="EMBL/GenBank/DDBJ databases">
        <authorList>
            <consortium name="Pathogen Informatics"/>
        </authorList>
    </citation>
    <scope>NUCLEOTIDE SEQUENCE [LARGE SCALE GENOMIC DNA]</scope>
    <source>
        <strain evidence="1 2">Zambia</strain>
    </source>
</reference>
<dbReference type="EMBL" id="UZAI01017352">
    <property type="protein sequence ID" value="VDP23656.1"/>
    <property type="molecule type" value="Genomic_DNA"/>
</dbReference>
<organism evidence="1 2">
    <name type="scientific">Schistosoma margrebowiei</name>
    <dbReference type="NCBI Taxonomy" id="48269"/>
    <lineage>
        <taxon>Eukaryota</taxon>
        <taxon>Metazoa</taxon>
        <taxon>Spiralia</taxon>
        <taxon>Lophotrochozoa</taxon>
        <taxon>Platyhelminthes</taxon>
        <taxon>Trematoda</taxon>
        <taxon>Digenea</taxon>
        <taxon>Strigeidida</taxon>
        <taxon>Schistosomatoidea</taxon>
        <taxon>Schistosomatidae</taxon>
        <taxon>Schistosoma</taxon>
    </lineage>
</organism>
<proteinExistence type="predicted"/>
<sequence length="69" mass="7531">MGDGVHFCTLESVEMGRSMTKSGACFALGKQSLRVSSWLRSSVLESLLRLSACSKEAKPRITFIGNLNH</sequence>
<evidence type="ECO:0000313" key="2">
    <source>
        <dbReference type="Proteomes" id="UP000277204"/>
    </source>
</evidence>
<protein>
    <submittedName>
        <fullName evidence="1">Uncharacterized protein</fullName>
    </submittedName>
</protein>
<name>A0A3P8FXY8_9TREM</name>
<gene>
    <name evidence="1" type="ORF">SMRZ_LOCUS17355</name>
</gene>
<accession>A0A3P8FXY8</accession>
<dbReference type="Proteomes" id="UP000277204">
    <property type="component" value="Unassembled WGS sequence"/>
</dbReference>
<evidence type="ECO:0000313" key="1">
    <source>
        <dbReference type="EMBL" id="VDP23656.1"/>
    </source>
</evidence>
<keyword evidence="2" id="KW-1185">Reference proteome</keyword>
<dbReference type="AlphaFoldDB" id="A0A3P8FXY8"/>